<feature type="compositionally biased region" description="Polar residues" evidence="4">
    <location>
        <begin position="575"/>
        <end position="584"/>
    </location>
</feature>
<dbReference type="PANTHER" id="PTHR23199:SF12">
    <property type="entry name" value="NEUROTROPHIN 1-RELATED"/>
    <property type="match status" value="1"/>
</dbReference>
<feature type="compositionally biased region" description="Basic and acidic residues" evidence="4">
    <location>
        <begin position="162"/>
        <end position="172"/>
    </location>
</feature>
<gene>
    <name evidence="7" type="primary">LOC108666987</name>
</gene>
<evidence type="ECO:0000256" key="3">
    <source>
        <dbReference type="ARBA" id="ARBA00023180"/>
    </source>
</evidence>
<feature type="compositionally biased region" description="Polar residues" evidence="4">
    <location>
        <begin position="80"/>
        <end position="92"/>
    </location>
</feature>
<feature type="region of interest" description="Disordered" evidence="4">
    <location>
        <begin position="399"/>
        <end position="451"/>
    </location>
</feature>
<accession>A0A8B7N884</accession>
<dbReference type="InterPro" id="IPR032104">
    <property type="entry name" value="Spaetzle"/>
</dbReference>
<protein>
    <submittedName>
        <fullName evidence="7">Uncharacterized protein LOC108666987</fullName>
    </submittedName>
</protein>
<keyword evidence="6" id="KW-1185">Reference proteome</keyword>
<dbReference type="GO" id="GO:0021556">
    <property type="term" value="P:central nervous system formation"/>
    <property type="evidence" value="ECO:0007669"/>
    <property type="project" value="TreeGrafter"/>
</dbReference>
<keyword evidence="1" id="KW-0732">Signal</keyword>
<dbReference type="GO" id="GO:0005121">
    <property type="term" value="F:Toll binding"/>
    <property type="evidence" value="ECO:0007669"/>
    <property type="project" value="TreeGrafter"/>
</dbReference>
<feature type="region of interest" description="Disordered" evidence="4">
    <location>
        <begin position="565"/>
        <end position="589"/>
    </location>
</feature>
<feature type="compositionally biased region" description="Polar residues" evidence="4">
    <location>
        <begin position="884"/>
        <end position="895"/>
    </location>
</feature>
<organism evidence="6 7">
    <name type="scientific">Hyalella azteca</name>
    <name type="common">Amphipod</name>
    <dbReference type="NCBI Taxonomy" id="294128"/>
    <lineage>
        <taxon>Eukaryota</taxon>
        <taxon>Metazoa</taxon>
        <taxon>Ecdysozoa</taxon>
        <taxon>Arthropoda</taxon>
        <taxon>Crustacea</taxon>
        <taxon>Multicrustacea</taxon>
        <taxon>Malacostraca</taxon>
        <taxon>Eumalacostraca</taxon>
        <taxon>Peracarida</taxon>
        <taxon>Amphipoda</taxon>
        <taxon>Senticaudata</taxon>
        <taxon>Talitrida</taxon>
        <taxon>Talitroidea</taxon>
        <taxon>Hyalellidae</taxon>
        <taxon>Hyalella</taxon>
    </lineage>
</organism>
<dbReference type="KEGG" id="hazt:108666987"/>
<name>A0A8B7N884_HYAAZ</name>
<dbReference type="GO" id="GO:0005615">
    <property type="term" value="C:extracellular space"/>
    <property type="evidence" value="ECO:0007669"/>
    <property type="project" value="UniProtKB-ARBA"/>
</dbReference>
<dbReference type="GO" id="GO:0008083">
    <property type="term" value="F:growth factor activity"/>
    <property type="evidence" value="ECO:0007669"/>
    <property type="project" value="TreeGrafter"/>
</dbReference>
<dbReference type="Gene3D" id="2.10.90.10">
    <property type="entry name" value="Cystine-knot cytokines"/>
    <property type="match status" value="1"/>
</dbReference>
<dbReference type="Pfam" id="PF16077">
    <property type="entry name" value="Spaetzle"/>
    <property type="match status" value="1"/>
</dbReference>
<dbReference type="GO" id="GO:0045087">
    <property type="term" value="P:innate immune response"/>
    <property type="evidence" value="ECO:0007669"/>
    <property type="project" value="TreeGrafter"/>
</dbReference>
<feature type="compositionally biased region" description="Basic and acidic residues" evidence="4">
    <location>
        <begin position="205"/>
        <end position="215"/>
    </location>
</feature>
<reference evidence="7" key="1">
    <citation type="submission" date="2025-08" db="UniProtKB">
        <authorList>
            <consortium name="RefSeq"/>
        </authorList>
    </citation>
    <scope>IDENTIFICATION</scope>
    <source>
        <tissue evidence="7">Whole organism</tissue>
    </source>
</reference>
<dbReference type="OrthoDB" id="6382998at2759"/>
<dbReference type="InterPro" id="IPR052444">
    <property type="entry name" value="Spz/Toll_ligand-like"/>
</dbReference>
<evidence type="ECO:0000256" key="4">
    <source>
        <dbReference type="SAM" id="MobiDB-lite"/>
    </source>
</evidence>
<evidence type="ECO:0000256" key="1">
    <source>
        <dbReference type="ARBA" id="ARBA00022729"/>
    </source>
</evidence>
<dbReference type="GeneID" id="108666987"/>
<feature type="region of interest" description="Disordered" evidence="4">
    <location>
        <begin position="205"/>
        <end position="255"/>
    </location>
</feature>
<proteinExistence type="predicted"/>
<dbReference type="SUPFAM" id="SSF57501">
    <property type="entry name" value="Cystine-knot cytokines"/>
    <property type="match status" value="1"/>
</dbReference>
<keyword evidence="3" id="KW-0325">Glycoprotein</keyword>
<feature type="compositionally biased region" description="Basic and acidic residues" evidence="4">
    <location>
        <begin position="134"/>
        <end position="156"/>
    </location>
</feature>
<feature type="region of interest" description="Disordered" evidence="4">
    <location>
        <begin position="134"/>
        <end position="174"/>
    </location>
</feature>
<feature type="region of interest" description="Disordered" evidence="4">
    <location>
        <begin position="882"/>
        <end position="913"/>
    </location>
</feature>
<feature type="compositionally biased region" description="Basic and acidic residues" evidence="4">
    <location>
        <begin position="424"/>
        <end position="448"/>
    </location>
</feature>
<keyword evidence="2" id="KW-1015">Disulfide bond</keyword>
<dbReference type="PANTHER" id="PTHR23199">
    <property type="entry name" value="NEUROTROPHIN 1-RELATED"/>
    <property type="match status" value="1"/>
</dbReference>
<evidence type="ECO:0000256" key="2">
    <source>
        <dbReference type="ARBA" id="ARBA00023157"/>
    </source>
</evidence>
<dbReference type="RefSeq" id="XP_018009453.1">
    <property type="nucleotide sequence ID" value="XM_018153964.1"/>
</dbReference>
<dbReference type="InterPro" id="IPR029034">
    <property type="entry name" value="Cystine-knot_cytokine"/>
</dbReference>
<feature type="region of interest" description="Disordered" evidence="4">
    <location>
        <begin position="23"/>
        <end position="100"/>
    </location>
</feature>
<sequence length="1611" mass="181115">MRQDPISYARNLDGRIQQNIQGDNFVGWRDGTRMRRSRNSSSKDTMKSKEDNTSLEEGNGGWRGITGASLAQRRMRSNENKTGNRSQFSELTNDSDEKSDMNIKNKEMAVSDKSGTKNLSQEIFGSEDKIGIKLPTGKKEESRIEDISGSDGERKDKSKSKLPTERREENKIKKITGSSDWRGIILPLNQSAMQRAKLDSTLDKFQPKAGDRSTGRADGASLDGQSSTVDANRNAEKSTLKFIGNESHKRTRRSAQRISVVNRRSADAPARMHYSEIYSPANDSYFYDMSRDGESAGYVCESRVRHLEPAWGETVQGEVLEIVHSGDLPQHLAVEVCKYKSGGCGFLAAGVQSICRQRYSIHRLASKDPSSPGGGIIQAAFKLPSGCFCYVKDDLRPKNQRKNNHRNPFDDPEFRGSGSFSRHLRIEGEGKRDEFDQHYSGTSEEKTIVDPGLNPGFKLDNEFMARHFPYIRLAEQDGPQKFLNRFAESRSDDSDYILTLKKVLPDGNEVPVEVLINVDDKGRPSTSTFELLKKLNKAFELNYRTSKTMKSRILNDDLLPLPGNNHDRSPLLSRDQISTSSNSGPGAVKGVIHKDLGSSGRQIHYLDSNENASMVILADILTHLQQSKSGHGFTEHLLPQPQALINIQNHEPSQLTFNDDSLLPSPRHALNDPLSDSTLKPKIPFYLNHKANPTKFVTTFAPKNKAFGSFNQQQNGFDPFIGEVKMPTVIKSVDFSRNDQGSTVDEDLGGILITKKEGDNLKASQFLPFRNGRQRQPATFETFPKNIINLADNSSDPLGDRRSKSIDARQFSSDVKNDKGEIIRYIHPREVFELLSDHSKQTLMRARQVIPLDEFVNVAASSSFRGEHDNANIWPSTDAEFRDSYTSGKSKNGAENESYLDNLGKSSRQTKDAQILRQHSNKSKIHANENLFGKVTEAFVAPSENDWVPITRKSSRKPAHASEVHKTNMNIHGAATNNFADLHDGGGFNKDEYERLKKNHKLSMDGDIPKFFNEYFINQKTDFWSAFAEDDQAKMLRHIKKEAPRNLGTIPPIDQEDEDKKSILMQQIHHNQQDSQGGNKFLSNAENIKEIIHLTSVPSRATQTPLKTQIFILQQPDDSNAKESTNNKLTSVHQLINQKVNPQQQITFQQTNVRQIQAPMHQNQKIHNEKIKSNKYQGVHHFDDQSFQHFASPPSIQKSESGPNELSTNPFNRIIMNPRNLTPAVGATKTQDFHSVSSFGSHFGISNMEGERPEDGIEGNKFFGANTGKVQDFNVVAAAGDEQHSTIDNSHHHLLSDFKQHSHNNSSDSVLFGNSQQISDSKGQHSVIHLLPSSIQTHDLDHYVWNDQYNKPRNEEIFTQSMNEVTDQSELSNFKLFQGSNLNFHSVHSPTETTLFPLEHLQNTNGNPAFSQIGQIFNSNIQQLQPVKFEIQGDVGSGPTFTQDHSTDLTGFSEFLSESVQAPSFFIHQNGSHATGAENVQQTNVQDSVHSVNQQQQQALKTQNAKELDKLFRIAHSSHQQPIETQMITRQPELTSSATEDQVQRPILFHYELPPPAHENNVEYSVHRLIKETAPYHFNMANIDRISQNIHHIPSHTKRPARSWNPFGILG</sequence>
<evidence type="ECO:0000313" key="7">
    <source>
        <dbReference type="RefSeq" id="XP_018009453.1"/>
    </source>
</evidence>
<evidence type="ECO:0000313" key="6">
    <source>
        <dbReference type="Proteomes" id="UP000694843"/>
    </source>
</evidence>
<dbReference type="Proteomes" id="UP000694843">
    <property type="component" value="Unplaced"/>
</dbReference>
<evidence type="ECO:0000259" key="5">
    <source>
        <dbReference type="Pfam" id="PF16077"/>
    </source>
</evidence>
<feature type="domain" description="Spaetzle" evidence="5">
    <location>
        <begin position="298"/>
        <end position="391"/>
    </location>
</feature>